<reference evidence="4 5" key="1">
    <citation type="submission" date="2021-11" db="EMBL/GenBank/DDBJ databases">
        <title>Draft genome sequence of Paenibacillus profundus YoMME, a new Gram-positive bacteria with exoelectrogenic properties.</title>
        <authorList>
            <person name="Hubenova Y."/>
            <person name="Hubenova E."/>
            <person name="Manasiev Y."/>
            <person name="Peykov S."/>
            <person name="Mitov M."/>
        </authorList>
    </citation>
    <scope>NUCLEOTIDE SEQUENCE [LARGE SCALE GENOMIC DNA]</scope>
    <source>
        <strain evidence="4 5">YoMME</strain>
    </source>
</reference>
<dbReference type="GO" id="GO:0008168">
    <property type="term" value="F:methyltransferase activity"/>
    <property type="evidence" value="ECO:0007669"/>
    <property type="project" value="UniProtKB-KW"/>
</dbReference>
<name>A0ABS8Y7T2_9BACL</name>
<evidence type="ECO:0000256" key="1">
    <source>
        <dbReference type="ARBA" id="ARBA00022603"/>
    </source>
</evidence>
<dbReference type="Pfam" id="PF13649">
    <property type="entry name" value="Methyltransf_25"/>
    <property type="match status" value="1"/>
</dbReference>
<dbReference type="Proteomes" id="UP001199916">
    <property type="component" value="Unassembled WGS sequence"/>
</dbReference>
<keyword evidence="2" id="KW-0808">Transferase</keyword>
<dbReference type="CDD" id="cd02440">
    <property type="entry name" value="AdoMet_MTases"/>
    <property type="match status" value="1"/>
</dbReference>
<dbReference type="PANTHER" id="PTHR43861">
    <property type="entry name" value="TRANS-ACONITATE 2-METHYLTRANSFERASE-RELATED"/>
    <property type="match status" value="1"/>
</dbReference>
<dbReference type="InterPro" id="IPR041698">
    <property type="entry name" value="Methyltransf_25"/>
</dbReference>
<dbReference type="InterPro" id="IPR029063">
    <property type="entry name" value="SAM-dependent_MTases_sf"/>
</dbReference>
<sequence>MESYGRFAEVYDRLMADMPYEEWIAFAEAAWQRYGSGKPERVVDLGCGTGNISLPLAALGYEVIGIDLSETMLSIAQNKMAAHPPLQGNMQWVCQDMRHWSVPNSVDAVVSFCDCLNYITEQSEVKQVLQATYDQLRPGGIFLFDVLSIRQFEEYASTQPFAYDEEDIAYIWFSDFDEGRKEIEHQLTLFVRQENGGLFERVDEAHVQRAYDIQWLAQSLRDAGFNKIEMFADFTWEKPDADAQRIFFAAVKEEAACS</sequence>
<proteinExistence type="predicted"/>
<feature type="domain" description="Methyltransferase" evidence="3">
    <location>
        <begin position="42"/>
        <end position="140"/>
    </location>
</feature>
<keyword evidence="1 4" id="KW-0489">Methyltransferase</keyword>
<keyword evidence="5" id="KW-1185">Reference proteome</keyword>
<comment type="caution">
    <text evidence="4">The sequence shown here is derived from an EMBL/GenBank/DDBJ whole genome shotgun (WGS) entry which is preliminary data.</text>
</comment>
<dbReference type="SUPFAM" id="SSF53335">
    <property type="entry name" value="S-adenosyl-L-methionine-dependent methyltransferases"/>
    <property type="match status" value="1"/>
</dbReference>
<evidence type="ECO:0000313" key="5">
    <source>
        <dbReference type="Proteomes" id="UP001199916"/>
    </source>
</evidence>
<gene>
    <name evidence="4" type="ORF">LQV63_00145</name>
</gene>
<organism evidence="4 5">
    <name type="scientific">Paenibacillus profundus</name>
    <dbReference type="NCBI Taxonomy" id="1173085"/>
    <lineage>
        <taxon>Bacteria</taxon>
        <taxon>Bacillati</taxon>
        <taxon>Bacillota</taxon>
        <taxon>Bacilli</taxon>
        <taxon>Bacillales</taxon>
        <taxon>Paenibacillaceae</taxon>
        <taxon>Paenibacillus</taxon>
    </lineage>
</organism>
<dbReference type="PANTHER" id="PTHR43861:SF1">
    <property type="entry name" value="TRANS-ACONITATE 2-METHYLTRANSFERASE"/>
    <property type="match status" value="1"/>
</dbReference>
<dbReference type="Gene3D" id="3.40.50.150">
    <property type="entry name" value="Vaccinia Virus protein VP39"/>
    <property type="match status" value="1"/>
</dbReference>
<evidence type="ECO:0000256" key="2">
    <source>
        <dbReference type="ARBA" id="ARBA00022679"/>
    </source>
</evidence>
<evidence type="ECO:0000313" key="4">
    <source>
        <dbReference type="EMBL" id="MCE5167728.1"/>
    </source>
</evidence>
<dbReference type="RefSeq" id="WP_233695278.1">
    <property type="nucleotide sequence ID" value="NZ_JAJNBZ010000001.1"/>
</dbReference>
<evidence type="ECO:0000259" key="3">
    <source>
        <dbReference type="Pfam" id="PF13649"/>
    </source>
</evidence>
<dbReference type="EMBL" id="JAJNBZ010000001">
    <property type="protein sequence ID" value="MCE5167728.1"/>
    <property type="molecule type" value="Genomic_DNA"/>
</dbReference>
<dbReference type="GO" id="GO:0032259">
    <property type="term" value="P:methylation"/>
    <property type="evidence" value="ECO:0007669"/>
    <property type="project" value="UniProtKB-KW"/>
</dbReference>
<accession>A0ABS8Y7T2</accession>
<protein>
    <submittedName>
        <fullName evidence="4">Class I SAM-dependent methyltransferase</fullName>
    </submittedName>
</protein>
<dbReference type="Gene3D" id="2.20.25.110">
    <property type="entry name" value="S-adenosyl-L-methionine-dependent methyltransferases"/>
    <property type="match status" value="1"/>
</dbReference>